<sequence length="143" mass="16697">MRQLELEFGQAIIFGCLLLPMVIAVDMSEAKLKEVTEECMKQTNVSIEQANLIMKDDLEKIADEDFSHNMRCYLLCYHKQIGLFDANGPMRDAFIKFMEIRYPNKKDKVLPALRICKHQRDPDSCEQTYKFERCMAHTIEGEL</sequence>
<dbReference type="Proteomes" id="UP000095300">
    <property type="component" value="Unassembled WGS sequence"/>
</dbReference>
<dbReference type="OrthoDB" id="7665616at2759"/>
<organism evidence="3 4">
    <name type="scientific">Stomoxys calcitrans</name>
    <name type="common">Stable fly</name>
    <name type="synonym">Conops calcitrans</name>
    <dbReference type="NCBI Taxonomy" id="35570"/>
    <lineage>
        <taxon>Eukaryota</taxon>
        <taxon>Metazoa</taxon>
        <taxon>Ecdysozoa</taxon>
        <taxon>Arthropoda</taxon>
        <taxon>Hexapoda</taxon>
        <taxon>Insecta</taxon>
        <taxon>Pterygota</taxon>
        <taxon>Neoptera</taxon>
        <taxon>Endopterygota</taxon>
        <taxon>Diptera</taxon>
        <taxon>Brachycera</taxon>
        <taxon>Muscomorpha</taxon>
        <taxon>Muscoidea</taxon>
        <taxon>Muscidae</taxon>
        <taxon>Stomoxys</taxon>
    </lineage>
</organism>
<dbReference type="EnsemblMetazoa" id="SCAU006290-RA">
    <property type="protein sequence ID" value="SCAU006290-PA"/>
    <property type="gene ID" value="SCAU006290"/>
</dbReference>
<feature type="signal peptide" evidence="2">
    <location>
        <begin position="1"/>
        <end position="24"/>
    </location>
</feature>
<evidence type="ECO:0008006" key="5">
    <source>
        <dbReference type="Google" id="ProtNLM"/>
    </source>
</evidence>
<dbReference type="KEGG" id="scac:106088812"/>
<dbReference type="InterPro" id="IPR006170">
    <property type="entry name" value="PBP/GOBP"/>
</dbReference>
<evidence type="ECO:0000256" key="1">
    <source>
        <dbReference type="ARBA" id="ARBA00022729"/>
    </source>
</evidence>
<dbReference type="GO" id="GO:0005549">
    <property type="term" value="F:odorant binding"/>
    <property type="evidence" value="ECO:0007669"/>
    <property type="project" value="InterPro"/>
</dbReference>
<dbReference type="InterPro" id="IPR036728">
    <property type="entry name" value="PBP_GOBP_sf"/>
</dbReference>
<dbReference type="AlphaFoldDB" id="A0A1I8PAK2"/>
<dbReference type="GO" id="GO:0005615">
    <property type="term" value="C:extracellular space"/>
    <property type="evidence" value="ECO:0007669"/>
    <property type="project" value="TreeGrafter"/>
</dbReference>
<reference evidence="3" key="1">
    <citation type="submission" date="2020-05" db="UniProtKB">
        <authorList>
            <consortium name="EnsemblMetazoa"/>
        </authorList>
    </citation>
    <scope>IDENTIFICATION</scope>
    <source>
        <strain evidence="3">USDA</strain>
    </source>
</reference>
<dbReference type="SMART" id="SM00708">
    <property type="entry name" value="PhBP"/>
    <property type="match status" value="1"/>
</dbReference>
<dbReference type="CDD" id="cd23992">
    <property type="entry name" value="PBP_GOBP"/>
    <property type="match status" value="1"/>
</dbReference>
<keyword evidence="1 2" id="KW-0732">Signal</keyword>
<keyword evidence="4" id="KW-1185">Reference proteome</keyword>
<accession>A0A1I8PAK2</accession>
<dbReference type="PANTHER" id="PTHR11857">
    <property type="entry name" value="ODORANT BINDING PROTEIN-RELATED"/>
    <property type="match status" value="1"/>
</dbReference>
<protein>
    <recommendedName>
        <fullName evidence="5">Odorant binding protein</fullName>
    </recommendedName>
</protein>
<dbReference type="GO" id="GO:0007608">
    <property type="term" value="P:sensory perception of smell"/>
    <property type="evidence" value="ECO:0007669"/>
    <property type="project" value="TreeGrafter"/>
</dbReference>
<name>A0A1I8PAK2_STOCA</name>
<gene>
    <name evidence="3" type="primary">106088812</name>
</gene>
<dbReference type="VEuPathDB" id="VectorBase:SCAU006290"/>
<proteinExistence type="predicted"/>
<feature type="chain" id="PRO_5009326300" description="Odorant binding protein" evidence="2">
    <location>
        <begin position="25"/>
        <end position="143"/>
    </location>
</feature>
<evidence type="ECO:0000313" key="3">
    <source>
        <dbReference type="EnsemblMetazoa" id="SCAU006290-PA"/>
    </source>
</evidence>
<dbReference type="SUPFAM" id="SSF47565">
    <property type="entry name" value="Insect pheromone/odorant-binding proteins"/>
    <property type="match status" value="1"/>
</dbReference>
<evidence type="ECO:0000256" key="2">
    <source>
        <dbReference type="SAM" id="SignalP"/>
    </source>
</evidence>
<dbReference type="Gene3D" id="1.10.238.20">
    <property type="entry name" value="Pheromone/general odorant binding protein domain"/>
    <property type="match status" value="1"/>
</dbReference>
<evidence type="ECO:0000313" key="4">
    <source>
        <dbReference type="Proteomes" id="UP000095300"/>
    </source>
</evidence>
<dbReference type="Pfam" id="PF01395">
    <property type="entry name" value="PBP_GOBP"/>
    <property type="match status" value="1"/>
</dbReference>